<comment type="caution">
    <text evidence="3">The sequence shown here is derived from an EMBL/GenBank/DDBJ whole genome shotgun (WGS) entry which is preliminary data.</text>
</comment>
<evidence type="ECO:0000256" key="2">
    <source>
        <dbReference type="SAM" id="SignalP"/>
    </source>
</evidence>
<keyword evidence="1" id="KW-0175">Coiled coil</keyword>
<dbReference type="AlphaFoldDB" id="A0A0M1LWG1"/>
<evidence type="ECO:0000313" key="4">
    <source>
        <dbReference type="EMBL" id="NFN35731.1"/>
    </source>
</evidence>
<reference evidence="5 6" key="1">
    <citation type="submission" date="2019-04" db="EMBL/GenBank/DDBJ databases">
        <title>Genome sequencing of Clostridium botulinum Groups I-IV and Clostridium butyricum.</title>
        <authorList>
            <person name="Brunt J."/>
            <person name="Van Vliet A.H.M."/>
            <person name="Stringer S.C."/>
            <person name="Carter A.T."/>
            <person name="Peck M.W."/>
        </authorList>
    </citation>
    <scope>NUCLEOTIDE SEQUENCE [LARGE SCALE GENOMIC DNA]</scope>
    <source>
        <strain evidence="3 6">1605</strain>
        <strain evidence="4 5">CB-K-33E</strain>
    </source>
</reference>
<feature type="coiled-coil region" evidence="1">
    <location>
        <begin position="183"/>
        <end position="217"/>
    </location>
</feature>
<feature type="coiled-coil region" evidence="1">
    <location>
        <begin position="259"/>
        <end position="293"/>
    </location>
</feature>
<feature type="coiled-coil region" evidence="1">
    <location>
        <begin position="335"/>
        <end position="362"/>
    </location>
</feature>
<dbReference type="EMBL" id="SWOV01000001">
    <property type="protein sequence ID" value="NFF86462.1"/>
    <property type="molecule type" value="Genomic_DNA"/>
</dbReference>
<evidence type="ECO:0000313" key="6">
    <source>
        <dbReference type="Proteomes" id="UP000476820"/>
    </source>
</evidence>
<organism evidence="3 6">
    <name type="scientific">Clostridium botulinum</name>
    <dbReference type="NCBI Taxonomy" id="1491"/>
    <lineage>
        <taxon>Bacteria</taxon>
        <taxon>Bacillati</taxon>
        <taxon>Bacillota</taxon>
        <taxon>Clostridia</taxon>
        <taxon>Eubacteriales</taxon>
        <taxon>Clostridiaceae</taxon>
        <taxon>Clostridium</taxon>
    </lineage>
</organism>
<evidence type="ECO:0000256" key="1">
    <source>
        <dbReference type="SAM" id="Coils"/>
    </source>
</evidence>
<proteinExistence type="predicted"/>
<gene>
    <name evidence="3" type="ORF">FC774_00875</name>
    <name evidence="4" type="ORF">FDB51_11475</name>
</gene>
<evidence type="ECO:0000313" key="3">
    <source>
        <dbReference type="EMBL" id="NFF86462.1"/>
    </source>
</evidence>
<keyword evidence="2" id="KW-0732">Signal</keyword>
<sequence length="365" mass="42939">MIKNKTKILILILAATIIIIPSSAFASTNNLKVSADKVDLLHENNNGQVATSENNNEENYSYEAMINEYSFLSKNEKDILINTNKQEEDIYSKIDKIYEENEILSSENKSKIIAYEKEIYNLQKNTKNINKKICIYNNNELIDSYVSLSEDEKNLLLETYNQFDDIYEKRNNLFNGHTFDELNLQEEGKLKEYDDKINVLESKIKNIRQKINIETNEKMVKEYTFLTQEERDKLLNAYNEIDCINLKIDELYSLNLQENNQSSKELIELQDRINNIRNSIKDLNKKLRIHSDKEAVENYTHLTSTEKDTLLKMYNDVYETQDKLDSIYNGKEELSTEEQKEADKLNSKIDSLYEEIYTLEEKIIN</sequence>
<dbReference type="EMBL" id="SWVK01000015">
    <property type="protein sequence ID" value="NFN35731.1"/>
    <property type="molecule type" value="Genomic_DNA"/>
</dbReference>
<name>A0A0M1LWG1_CLOBO</name>
<dbReference type="RefSeq" id="WP_012451437.1">
    <property type="nucleotide sequence ID" value="NZ_CP010520.1"/>
</dbReference>
<protein>
    <recommendedName>
        <fullName evidence="7">Viral A-type inclusion protein</fullName>
    </recommendedName>
</protein>
<dbReference type="Proteomes" id="UP000473681">
    <property type="component" value="Unassembled WGS sequence"/>
</dbReference>
<evidence type="ECO:0008006" key="7">
    <source>
        <dbReference type="Google" id="ProtNLM"/>
    </source>
</evidence>
<feature type="signal peptide" evidence="2">
    <location>
        <begin position="1"/>
        <end position="26"/>
    </location>
</feature>
<accession>A0A0M1LWG1</accession>
<feature type="chain" id="PRO_5035993561" description="Viral A-type inclusion protein" evidence="2">
    <location>
        <begin position="27"/>
        <end position="365"/>
    </location>
</feature>
<evidence type="ECO:0000313" key="5">
    <source>
        <dbReference type="Proteomes" id="UP000473681"/>
    </source>
</evidence>
<dbReference type="Proteomes" id="UP000476820">
    <property type="component" value="Unassembled WGS sequence"/>
</dbReference>